<name>A0AAN1XYK0_UNVUL</name>
<evidence type="ECO:0008006" key="3">
    <source>
        <dbReference type="Google" id="ProtNLM"/>
    </source>
</evidence>
<organism evidence="1 2">
    <name type="scientific">Vulcanimicrobium alpinum</name>
    <dbReference type="NCBI Taxonomy" id="3016050"/>
    <lineage>
        <taxon>Bacteria</taxon>
        <taxon>Bacillati</taxon>
        <taxon>Vulcanimicrobiota</taxon>
        <taxon>Vulcanimicrobiia</taxon>
        <taxon>Vulcanimicrobiales</taxon>
        <taxon>Vulcanimicrobiaceae</taxon>
        <taxon>Vulcanimicrobium</taxon>
    </lineage>
</organism>
<evidence type="ECO:0000313" key="1">
    <source>
        <dbReference type="EMBL" id="BDE07329.1"/>
    </source>
</evidence>
<dbReference type="EMBL" id="AP025523">
    <property type="protein sequence ID" value="BDE07329.1"/>
    <property type="molecule type" value="Genomic_DNA"/>
</dbReference>
<dbReference type="Pfam" id="PF01904">
    <property type="entry name" value="DUF72"/>
    <property type="match status" value="1"/>
</dbReference>
<evidence type="ECO:0000313" key="2">
    <source>
        <dbReference type="Proteomes" id="UP001317532"/>
    </source>
</evidence>
<accession>A0AAN1XYK0</accession>
<gene>
    <name evidence="1" type="ORF">WPS_26050</name>
</gene>
<dbReference type="Gene3D" id="3.20.20.410">
    <property type="entry name" value="Protein of unknown function UPF0759"/>
    <property type="match status" value="1"/>
</dbReference>
<dbReference type="InterPro" id="IPR036520">
    <property type="entry name" value="UPF0759_sf"/>
</dbReference>
<dbReference type="InterPro" id="IPR002763">
    <property type="entry name" value="DUF72"/>
</dbReference>
<proteinExistence type="predicted"/>
<dbReference type="PANTHER" id="PTHR30348">
    <property type="entry name" value="UNCHARACTERIZED PROTEIN YECE"/>
    <property type="match status" value="1"/>
</dbReference>
<sequence length="202" mass="22403">MKLPREITHEQRLRNAAAPLAAFVAMLDELDGRLEAVLVQMPPDFEAGEIATLEAFVAALPRGPRWAVELRDGSWFRGDAHRRMRDALGSHGVAVAATDGSFVPLDAMLHEVRRPVASHAYLRWMGAREAFARFDRVQVDRSERIARWAEAIRDAGASLARVAGYANNEFAGHSPQTVRDVYAALGVPHARPTLVEQRSLFE</sequence>
<dbReference type="KEGG" id="vab:WPS_26050"/>
<keyword evidence="2" id="KW-1185">Reference proteome</keyword>
<dbReference type="SUPFAM" id="SSF117396">
    <property type="entry name" value="TM1631-like"/>
    <property type="match status" value="1"/>
</dbReference>
<dbReference type="AlphaFoldDB" id="A0AAN1XYK0"/>
<dbReference type="PANTHER" id="PTHR30348:SF4">
    <property type="entry name" value="DUF72 DOMAIN-CONTAINING PROTEIN"/>
    <property type="match status" value="1"/>
</dbReference>
<reference evidence="1 2" key="1">
    <citation type="journal article" date="2022" name="ISME Commun">
        <title>Vulcanimicrobium alpinus gen. nov. sp. nov., the first cultivated representative of the candidate phylum 'Eremiobacterota', is a metabolically versatile aerobic anoxygenic phototroph.</title>
        <authorList>
            <person name="Yabe S."/>
            <person name="Muto K."/>
            <person name="Abe K."/>
            <person name="Yokota A."/>
            <person name="Staudigel H."/>
            <person name="Tebo B.M."/>
        </authorList>
    </citation>
    <scope>NUCLEOTIDE SEQUENCE [LARGE SCALE GENOMIC DNA]</scope>
    <source>
        <strain evidence="1 2">WC8-2</strain>
    </source>
</reference>
<dbReference type="Proteomes" id="UP001317532">
    <property type="component" value="Chromosome"/>
</dbReference>
<protein>
    <recommendedName>
        <fullName evidence="3">DUF72 domain-containing protein</fullName>
    </recommendedName>
</protein>